<dbReference type="PANTHER" id="PTHR34939">
    <property type="entry name" value="PHOTOSYSTEM I REACTION CENTER SUBUNIT III, CHLOROPLASTIC"/>
    <property type="match status" value="1"/>
</dbReference>
<keyword evidence="7" id="KW-1185">Reference proteome</keyword>
<comment type="subcellular location">
    <subcellularLocation>
        <location evidence="4">Plastid</location>
        <location evidence="4">Chloroplast thylakoid lumen</location>
    </subcellularLocation>
</comment>
<feature type="transmembrane region" description="Helical" evidence="5">
    <location>
        <begin position="167"/>
        <end position="192"/>
    </location>
</feature>
<gene>
    <name evidence="6" type="ORF">R1sor_012989</name>
</gene>
<comment type="similarity">
    <text evidence="1 4">Belongs to the PsaF family.</text>
</comment>
<keyword evidence="5" id="KW-1133">Transmembrane helix</keyword>
<evidence type="ECO:0000256" key="3">
    <source>
        <dbReference type="ARBA" id="ARBA00022836"/>
    </source>
</evidence>
<evidence type="ECO:0000256" key="5">
    <source>
        <dbReference type="SAM" id="Phobius"/>
    </source>
</evidence>
<comment type="caution">
    <text evidence="6">The sequence shown here is derived from an EMBL/GenBank/DDBJ whole genome shotgun (WGS) entry which is preliminary data.</text>
</comment>
<keyword evidence="4" id="KW-0934">Plastid</keyword>
<sequence>MATVSMAAIAPAGLIAPLNLSSKSAYGPTNRVSGFVKNVNRTLCSASPEVKQTVVETAGKVATALALAAVVGSAPFVAPLDAKADVAGLTLCKESKAFAKREKNEIKALEKRLKLYAPESAPSLAIKATIEKTKRRFAFYANEGLLCGTDGLPHLIVDGDQAHLGEFVYPGIVFLYIAGWIGWVGRSYLIAVRGDKKPTEKEIIIDVPLATRLLWKGLTWPIAAISACFAYICEYVLNSWLGAVMVEVYPSGSLGCVQCRTLPIICVVNCHINCAIFVDNSKRYCCASVVVEMG</sequence>
<name>A0ABD3I5C9_9MARC</name>
<comment type="function">
    <text evidence="4">Participates in efficiency of electron transfer from plastocyanin to P700 (or cytochrome c553 in algae and cyanobacteria). This plastocyanin-docking protein contributes to the specific association of plastocyanin to PSI.</text>
</comment>
<keyword evidence="2 4" id="KW-0602">Photosynthesis</keyword>
<dbReference type="Pfam" id="PF02507">
    <property type="entry name" value="PSI_PsaF"/>
    <property type="match status" value="1"/>
</dbReference>
<evidence type="ECO:0000256" key="1">
    <source>
        <dbReference type="ARBA" id="ARBA00008386"/>
    </source>
</evidence>
<organism evidence="6 7">
    <name type="scientific">Riccia sorocarpa</name>
    <dbReference type="NCBI Taxonomy" id="122646"/>
    <lineage>
        <taxon>Eukaryota</taxon>
        <taxon>Viridiplantae</taxon>
        <taxon>Streptophyta</taxon>
        <taxon>Embryophyta</taxon>
        <taxon>Marchantiophyta</taxon>
        <taxon>Marchantiopsida</taxon>
        <taxon>Marchantiidae</taxon>
        <taxon>Marchantiales</taxon>
        <taxon>Ricciaceae</taxon>
        <taxon>Riccia</taxon>
    </lineage>
</organism>
<evidence type="ECO:0000313" key="7">
    <source>
        <dbReference type="Proteomes" id="UP001633002"/>
    </source>
</evidence>
<dbReference type="Proteomes" id="UP001633002">
    <property type="component" value="Unassembled WGS sequence"/>
</dbReference>
<reference evidence="6 7" key="1">
    <citation type="submission" date="2024-09" db="EMBL/GenBank/DDBJ databases">
        <title>Chromosome-scale assembly of Riccia sorocarpa.</title>
        <authorList>
            <person name="Paukszto L."/>
        </authorList>
    </citation>
    <scope>NUCLEOTIDE SEQUENCE [LARGE SCALE GENOMIC DNA]</scope>
    <source>
        <strain evidence="6">LP-2024</strain>
        <tissue evidence="6">Aerial parts of the thallus</tissue>
    </source>
</reference>
<keyword evidence="4" id="KW-0793">Thylakoid</keyword>
<dbReference type="AlphaFoldDB" id="A0ABD3I5C9"/>
<keyword evidence="5" id="KW-0472">Membrane</keyword>
<dbReference type="PANTHER" id="PTHR34939:SF1">
    <property type="entry name" value="PHOTOSYSTEM I REACTION CENTER SUBUNIT III, CHLOROPLASTIC"/>
    <property type="match status" value="1"/>
</dbReference>
<protein>
    <recommendedName>
        <fullName evidence="4">Photosystem I reaction center subunit III</fullName>
    </recommendedName>
    <alternativeName>
        <fullName evidence="4">PSI-F</fullName>
    </alternativeName>
</protein>
<dbReference type="EMBL" id="JBJQOH010000002">
    <property type="protein sequence ID" value="KAL3698913.1"/>
    <property type="molecule type" value="Genomic_DNA"/>
</dbReference>
<dbReference type="SUPFAM" id="SSF81536">
    <property type="entry name" value="Subunit III of photosystem I reaction centre, PsaF"/>
    <property type="match status" value="1"/>
</dbReference>
<proteinExistence type="inferred from homology"/>
<dbReference type="GO" id="GO:0009538">
    <property type="term" value="C:photosystem I reaction center"/>
    <property type="evidence" value="ECO:0007669"/>
    <property type="project" value="UniProtKB-UniRule"/>
</dbReference>
<dbReference type="InterPro" id="IPR036577">
    <property type="entry name" value="PSI_PsaF_sf"/>
</dbReference>
<keyword evidence="3 4" id="KW-0603">Photosystem I</keyword>
<evidence type="ECO:0000313" key="6">
    <source>
        <dbReference type="EMBL" id="KAL3698913.1"/>
    </source>
</evidence>
<dbReference type="InterPro" id="IPR003666">
    <property type="entry name" value="PSI_PsaF"/>
</dbReference>
<dbReference type="Gene3D" id="1.10.8.110">
    <property type="entry name" value="Photosystem I PsaF, reaction centre subunit III"/>
    <property type="match status" value="1"/>
</dbReference>
<dbReference type="FunFam" id="1.10.8.110:FF:000001">
    <property type="entry name" value="Photosystem I reaction center subunit III"/>
    <property type="match status" value="1"/>
</dbReference>
<dbReference type="GO" id="GO:0015979">
    <property type="term" value="P:photosynthesis"/>
    <property type="evidence" value="ECO:0007669"/>
    <property type="project" value="UniProtKB-UniRule"/>
</dbReference>
<keyword evidence="5" id="KW-0812">Transmembrane</keyword>
<keyword evidence="4" id="KW-0150">Chloroplast</keyword>
<evidence type="ECO:0000256" key="2">
    <source>
        <dbReference type="ARBA" id="ARBA00022531"/>
    </source>
</evidence>
<evidence type="ECO:0000256" key="4">
    <source>
        <dbReference type="RuleBase" id="RU368107"/>
    </source>
</evidence>
<accession>A0ABD3I5C9</accession>
<dbReference type="GO" id="GO:0009543">
    <property type="term" value="C:chloroplast thylakoid lumen"/>
    <property type="evidence" value="ECO:0007669"/>
    <property type="project" value="UniProtKB-SubCell"/>
</dbReference>